<evidence type="ECO:0000313" key="2">
    <source>
        <dbReference type="Proteomes" id="UP001615550"/>
    </source>
</evidence>
<protein>
    <submittedName>
        <fullName evidence="1">Uncharacterized protein</fullName>
    </submittedName>
</protein>
<evidence type="ECO:0000313" key="1">
    <source>
        <dbReference type="EMBL" id="MFJ1269205.1"/>
    </source>
</evidence>
<proteinExistence type="predicted"/>
<sequence>MPPSNFIAHFDNYPLKSFWRLFIDGNRQEQVGPRGFEKNEPGYLKSIQNGFGFAMDSLDKPLTVHFLIQLHDRCMQDVLYPNYPPEDQAPETGIRDFDHHGFGLVAATQEATHNTSLAGVKEFFEKKKAP</sequence>
<dbReference type="Proteomes" id="UP001615550">
    <property type="component" value="Unassembled WGS sequence"/>
</dbReference>
<keyword evidence="2" id="KW-1185">Reference proteome</keyword>
<organism evidence="1 2">
    <name type="scientific">Legionella lytica</name>
    <dbReference type="NCBI Taxonomy" id="96232"/>
    <lineage>
        <taxon>Bacteria</taxon>
        <taxon>Pseudomonadati</taxon>
        <taxon>Pseudomonadota</taxon>
        <taxon>Gammaproteobacteria</taxon>
        <taxon>Legionellales</taxon>
        <taxon>Legionellaceae</taxon>
        <taxon>Legionella</taxon>
    </lineage>
</organism>
<dbReference type="EMBL" id="JBGORX010000004">
    <property type="protein sequence ID" value="MFJ1269205.1"/>
    <property type="molecule type" value="Genomic_DNA"/>
</dbReference>
<reference evidence="1 2" key="1">
    <citation type="submission" date="2024-08" db="EMBL/GenBank/DDBJ databases">
        <title>Draft Genome Sequence of Legionella lytica strain DSB2004, Isolated From a Fire Sprinkler System.</title>
        <authorList>
            <person name="Everhart A.D."/>
            <person name="Kidane D.T."/>
            <person name="Farone A.L."/>
            <person name="Farone M.B."/>
        </authorList>
    </citation>
    <scope>NUCLEOTIDE SEQUENCE [LARGE SCALE GENOMIC DNA]</scope>
    <source>
        <strain evidence="1 2">DSB2004</strain>
    </source>
</reference>
<comment type="caution">
    <text evidence="1">The sequence shown here is derived from an EMBL/GenBank/DDBJ whole genome shotgun (WGS) entry which is preliminary data.</text>
</comment>
<accession>A0ABW8DDA0</accession>
<gene>
    <name evidence="1" type="ORF">ACD661_11615</name>
</gene>
<dbReference type="RefSeq" id="WP_400188028.1">
    <property type="nucleotide sequence ID" value="NZ_JBGORX010000004.1"/>
</dbReference>
<name>A0ABW8DDA0_9GAMM</name>